<dbReference type="GO" id="GO:0005829">
    <property type="term" value="C:cytosol"/>
    <property type="evidence" value="ECO:0007669"/>
    <property type="project" value="UniProtKB-SubCell"/>
</dbReference>
<sequence length="576" mass="61961">MPHSTLPYSGFQAVILCGPGASLDTFTSNPKEFPKALLPIANRPMVWYPLDWCYRMGVTDITLITPPESAQAIESALAQNPHLTSLPAPKPEVIAPTNLTQVTGTGAIFRLPEVVKAIKSDFVVLPCDLVCELDGTSILQTWMTLEAGLGDARGGVDVAKTLGGEKSGRRGGLGVWYPTKGLEGISTKAEQTDFLATVPLQKSHPPPPQKSLQQDVTQLVMSMPMTTVKDVVEDKGALPIRHLLLKRHGNVGIKTTHRDAHVYFFPYWALQMMEDNEFDSVAEDVVGWWAKAGWQPGLGDKLGLRSILTDRPDSSDGDDMAGSMHFEEEIDLAGLSTTQERAVSSASSPQAASRVPAAIKNALTAKDLTIPPLLAYVQPSHTSAPDQPLIRRVDTSALLLSISLRLARLAPLSDPAGAAHPLAHAAKIAHPDTLHKQSRVAEADCLIAENVAVDARVAIKESVVGVGCSIGAGARITRCLLMDGCVVGEGVTLTGCILGRRCRVEAGKGKDDATRLTECEVAPGFVVEGGSKCLSFFYLLLVDLMLSYLSCRFDRRISDPIRVYDLVNRMTDSLFS</sequence>
<keyword evidence="6" id="KW-0648">Protein biosynthesis</keyword>
<comment type="subcellular location">
    <subcellularLocation>
        <location evidence="1">Cytoplasm</location>
        <location evidence="1">Cytosol</location>
    </subcellularLocation>
</comment>
<dbReference type="GO" id="GO:0005085">
    <property type="term" value="F:guanyl-nucleotide exchange factor activity"/>
    <property type="evidence" value="ECO:0007669"/>
    <property type="project" value="TreeGrafter"/>
</dbReference>
<dbReference type="OrthoDB" id="10250549at2759"/>
<dbReference type="InterPro" id="IPR029044">
    <property type="entry name" value="Nucleotide-diphossugar_trans"/>
</dbReference>
<comment type="similarity">
    <text evidence="2">Belongs to the eIF-2B gamma/epsilon subunits family.</text>
</comment>
<evidence type="ECO:0000256" key="1">
    <source>
        <dbReference type="ARBA" id="ARBA00004514"/>
    </source>
</evidence>
<protein>
    <recommendedName>
        <fullName evidence="3">Mannose-1-phosphate guanyltransferase</fullName>
    </recommendedName>
    <alternativeName>
        <fullName evidence="8">GDP-mannose pyrophosphorylase</fullName>
    </alternativeName>
    <alternativeName>
        <fullName evidence="7">GTP-mannose-1-phosphate guanylyltransferase</fullName>
    </alternativeName>
    <alternativeName>
        <fullName evidence="9">Translation initiation factor eIF2B subunit gamma</fullName>
    </alternativeName>
    <alternativeName>
        <fullName evidence="10">eIF2B GDP-GTP exchange factor subunit gamma</fullName>
    </alternativeName>
</protein>
<dbReference type="InterPro" id="IPR051960">
    <property type="entry name" value="eIF2B_gamma"/>
</dbReference>
<evidence type="ECO:0000313" key="16">
    <source>
        <dbReference type="Proteomes" id="UP000799439"/>
    </source>
</evidence>
<proteinExistence type="inferred from homology"/>
<evidence type="ECO:0000256" key="10">
    <source>
        <dbReference type="ARBA" id="ARBA00044229"/>
    </source>
</evidence>
<keyword evidence="16" id="KW-1185">Reference proteome</keyword>
<dbReference type="InterPro" id="IPR056729">
    <property type="entry name" value="GMPPB_C"/>
</dbReference>
<dbReference type="InterPro" id="IPR005835">
    <property type="entry name" value="NTP_transferase_dom"/>
</dbReference>
<evidence type="ECO:0000256" key="8">
    <source>
        <dbReference type="ARBA" id="ARBA00031190"/>
    </source>
</evidence>
<dbReference type="Pfam" id="PF25087">
    <property type="entry name" value="GMPPB_C"/>
    <property type="match status" value="1"/>
</dbReference>
<keyword evidence="5" id="KW-0396">Initiation factor</keyword>
<evidence type="ECO:0000259" key="14">
    <source>
        <dbReference type="Pfam" id="PF25087"/>
    </source>
</evidence>
<evidence type="ECO:0000256" key="3">
    <source>
        <dbReference type="ARBA" id="ARBA00018601"/>
    </source>
</evidence>
<reference evidence="15" key="1">
    <citation type="journal article" date="2020" name="Stud. Mycol.">
        <title>101 Dothideomycetes genomes: a test case for predicting lifestyles and emergence of pathogens.</title>
        <authorList>
            <person name="Haridas S."/>
            <person name="Albert R."/>
            <person name="Binder M."/>
            <person name="Bloem J."/>
            <person name="Labutti K."/>
            <person name="Salamov A."/>
            <person name="Andreopoulos B."/>
            <person name="Baker S."/>
            <person name="Barry K."/>
            <person name="Bills G."/>
            <person name="Bluhm B."/>
            <person name="Cannon C."/>
            <person name="Castanera R."/>
            <person name="Culley D."/>
            <person name="Daum C."/>
            <person name="Ezra D."/>
            <person name="Gonzalez J."/>
            <person name="Henrissat B."/>
            <person name="Kuo A."/>
            <person name="Liang C."/>
            <person name="Lipzen A."/>
            <person name="Lutzoni F."/>
            <person name="Magnuson J."/>
            <person name="Mondo S."/>
            <person name="Nolan M."/>
            <person name="Ohm R."/>
            <person name="Pangilinan J."/>
            <person name="Park H.-J."/>
            <person name="Ramirez L."/>
            <person name="Alfaro M."/>
            <person name="Sun H."/>
            <person name="Tritt A."/>
            <person name="Yoshinaga Y."/>
            <person name="Zwiers L.-H."/>
            <person name="Turgeon B."/>
            <person name="Goodwin S."/>
            <person name="Spatafora J."/>
            <person name="Crous P."/>
            <person name="Grigoriev I."/>
        </authorList>
    </citation>
    <scope>NUCLEOTIDE SEQUENCE</scope>
    <source>
        <strain evidence="15">CBS 260.36</strain>
    </source>
</reference>
<dbReference type="InterPro" id="IPR011004">
    <property type="entry name" value="Trimer_LpxA-like_sf"/>
</dbReference>
<organism evidence="15 16">
    <name type="scientific">Myriangium duriaei CBS 260.36</name>
    <dbReference type="NCBI Taxonomy" id="1168546"/>
    <lineage>
        <taxon>Eukaryota</taxon>
        <taxon>Fungi</taxon>
        <taxon>Dikarya</taxon>
        <taxon>Ascomycota</taxon>
        <taxon>Pezizomycotina</taxon>
        <taxon>Dothideomycetes</taxon>
        <taxon>Dothideomycetidae</taxon>
        <taxon>Myriangiales</taxon>
        <taxon>Myriangiaceae</taxon>
        <taxon>Myriangium</taxon>
    </lineage>
</organism>
<evidence type="ECO:0000256" key="9">
    <source>
        <dbReference type="ARBA" id="ARBA00044196"/>
    </source>
</evidence>
<evidence type="ECO:0000256" key="2">
    <source>
        <dbReference type="ARBA" id="ARBA00007878"/>
    </source>
</evidence>
<feature type="domain" description="Mannose-1-phosphate guanyltransferase C-terminal" evidence="14">
    <location>
        <begin position="444"/>
        <end position="507"/>
    </location>
</feature>
<evidence type="ECO:0000259" key="13">
    <source>
        <dbReference type="Pfam" id="PF00483"/>
    </source>
</evidence>
<evidence type="ECO:0000256" key="5">
    <source>
        <dbReference type="ARBA" id="ARBA00022540"/>
    </source>
</evidence>
<evidence type="ECO:0000256" key="6">
    <source>
        <dbReference type="ARBA" id="ARBA00022917"/>
    </source>
</evidence>
<dbReference type="Gene3D" id="2.160.10.10">
    <property type="entry name" value="Hexapeptide repeat proteins"/>
    <property type="match status" value="1"/>
</dbReference>
<dbReference type="PANTHER" id="PTHR45989:SF1">
    <property type="entry name" value="TRANSLATION INITIATION FACTOR EIF-2B SUBUNIT GAMMA"/>
    <property type="match status" value="1"/>
</dbReference>
<evidence type="ECO:0000256" key="12">
    <source>
        <dbReference type="ARBA" id="ARBA00046432"/>
    </source>
</evidence>
<evidence type="ECO:0000256" key="4">
    <source>
        <dbReference type="ARBA" id="ARBA00022490"/>
    </source>
</evidence>
<name>A0A9P4MKE9_9PEZI</name>
<dbReference type="SUPFAM" id="SSF51161">
    <property type="entry name" value="Trimeric LpxA-like enzymes"/>
    <property type="match status" value="1"/>
</dbReference>
<gene>
    <name evidence="15" type="ORF">K461DRAFT_244565</name>
</gene>
<comment type="caution">
    <text evidence="15">The sequence shown here is derived from an EMBL/GenBank/DDBJ whole genome shotgun (WGS) entry which is preliminary data.</text>
</comment>
<accession>A0A9P4MKE9</accession>
<keyword evidence="4" id="KW-0963">Cytoplasm</keyword>
<dbReference type="SUPFAM" id="SSF53448">
    <property type="entry name" value="Nucleotide-diphospho-sugar transferases"/>
    <property type="match status" value="1"/>
</dbReference>
<dbReference type="Pfam" id="PF00483">
    <property type="entry name" value="NTP_transferase"/>
    <property type="match status" value="1"/>
</dbReference>
<evidence type="ECO:0000256" key="7">
    <source>
        <dbReference type="ARBA" id="ARBA00030179"/>
    </source>
</evidence>
<comment type="subunit">
    <text evidence="12">Component of the translation initiation factor 2B (eIF2B) complex which is a heterodecamer of two sets of five different subunits: alpha, beta, gamma, delta and epsilon. Subunits alpha, beta and delta comprise a regulatory subcomplex and subunits epsilon and gamma comprise a catalytic subcomplex. Within the complex, the hexameric regulatory complex resides at the center, with the two heterodimeric catalytic subcomplexes bound on opposite sides.</text>
</comment>
<dbReference type="GO" id="GO:0003743">
    <property type="term" value="F:translation initiation factor activity"/>
    <property type="evidence" value="ECO:0007669"/>
    <property type="project" value="UniProtKB-KW"/>
</dbReference>
<dbReference type="EMBL" id="ML996089">
    <property type="protein sequence ID" value="KAF2150731.1"/>
    <property type="molecule type" value="Genomic_DNA"/>
</dbReference>
<evidence type="ECO:0000313" key="15">
    <source>
        <dbReference type="EMBL" id="KAF2150731.1"/>
    </source>
</evidence>
<dbReference type="AlphaFoldDB" id="A0A9P4MKE9"/>
<comment type="function">
    <text evidence="11">Acts as a component of the translation initiation factor 2B (eIF2B) complex, which catalyzes the exchange of GDP for GTP on the eukaryotic initiation factor 2 (eIF2) complex gamma subunit. Its guanine nucleotide exchange factor activity is repressed when bound to eIF2 complex phosphorylated on the alpha subunit, thereby limiting the amount of methionyl-initiator methionine tRNA available to the ribosome and consequently global translation is repressed.</text>
</comment>
<feature type="domain" description="Nucleotidyl transferase" evidence="13">
    <location>
        <begin position="32"/>
        <end position="146"/>
    </location>
</feature>
<dbReference type="GO" id="GO:0002183">
    <property type="term" value="P:cytoplasmic translational initiation"/>
    <property type="evidence" value="ECO:0007669"/>
    <property type="project" value="TreeGrafter"/>
</dbReference>
<dbReference type="GO" id="GO:0005851">
    <property type="term" value="C:eukaryotic translation initiation factor 2B complex"/>
    <property type="evidence" value="ECO:0007669"/>
    <property type="project" value="TreeGrafter"/>
</dbReference>
<dbReference type="Gene3D" id="3.90.550.10">
    <property type="entry name" value="Spore Coat Polysaccharide Biosynthesis Protein SpsA, Chain A"/>
    <property type="match status" value="1"/>
</dbReference>
<dbReference type="PANTHER" id="PTHR45989">
    <property type="entry name" value="TRANSLATION INITIATION FACTOR EIF-2B SUBUNIT GAMMA"/>
    <property type="match status" value="1"/>
</dbReference>
<dbReference type="Proteomes" id="UP000799439">
    <property type="component" value="Unassembled WGS sequence"/>
</dbReference>
<evidence type="ECO:0000256" key="11">
    <source>
        <dbReference type="ARBA" id="ARBA00045373"/>
    </source>
</evidence>